<accession>A0AAE3BDU4</accession>
<dbReference type="Pfam" id="PF03701">
    <property type="entry name" value="UPF0181"/>
    <property type="match status" value="1"/>
</dbReference>
<comment type="caution">
    <text evidence="3">The sequence shown here is derived from an EMBL/GenBank/DDBJ whole genome shotgun (WGS) entry which is preliminary data.</text>
</comment>
<evidence type="ECO:0000313" key="3">
    <source>
        <dbReference type="EMBL" id="MBN3050706.1"/>
    </source>
</evidence>
<dbReference type="Proteomes" id="UP000768524">
    <property type="component" value="Unassembled WGS sequence"/>
</dbReference>
<dbReference type="HAMAP" id="MF_00507">
    <property type="entry name" value="UPF0181"/>
    <property type="match status" value="1"/>
</dbReference>
<name>A0AAE3BDU4_9GAMM</name>
<feature type="region of interest" description="Disordered" evidence="2">
    <location>
        <begin position="55"/>
        <end position="82"/>
    </location>
</feature>
<dbReference type="AlphaFoldDB" id="A0AAE3BDU4"/>
<gene>
    <name evidence="3" type="ORF">H4F45_04290</name>
</gene>
<dbReference type="EMBL" id="JACGEP010000009">
    <property type="protein sequence ID" value="MBN3050706.1"/>
    <property type="molecule type" value="Genomic_DNA"/>
</dbReference>
<organism evidence="3 4">
    <name type="scientific">Pectobacterium brasiliense</name>
    <dbReference type="NCBI Taxonomy" id="180957"/>
    <lineage>
        <taxon>Bacteria</taxon>
        <taxon>Pseudomonadati</taxon>
        <taxon>Pseudomonadota</taxon>
        <taxon>Gammaproteobacteria</taxon>
        <taxon>Enterobacterales</taxon>
        <taxon>Pectobacteriaceae</taxon>
        <taxon>Pectobacterium</taxon>
    </lineage>
</organism>
<evidence type="ECO:0000256" key="1">
    <source>
        <dbReference type="HAMAP-Rule" id="MF_00507"/>
    </source>
</evidence>
<evidence type="ECO:0000313" key="4">
    <source>
        <dbReference type="Proteomes" id="UP000768524"/>
    </source>
</evidence>
<sequence>MIAGMPALTHKQQQDAVERIQELMSEGMSSGQAIALVAAEIRQNHQGDTVAMMFDEEDDAFNDSNDSDEEHDFDDGEEEEEQ</sequence>
<comment type="similarity">
    <text evidence="1">Belongs to the UPF0181 family.</text>
</comment>
<dbReference type="InterPro" id="IPR005371">
    <property type="entry name" value="UPF0181"/>
</dbReference>
<reference evidence="3" key="1">
    <citation type="submission" date="2020-07" db="EMBL/GenBank/DDBJ databases">
        <title>A pangenomic view of the genus Pectobacterium provides insights into genome organization, phylogeny, and virulence.</title>
        <authorList>
            <person name="Jonkheer E."/>
            <person name="Brankovics B."/>
            <person name="Houwers I."/>
            <person name="Van Der Wolf J."/>
            <person name="Bonants P."/>
            <person name="Vreeburg R."/>
            <person name="Bollema R."/>
            <person name="De Haan J."/>
            <person name="Berke L."/>
            <person name="De Ridder D."/>
            <person name="Smit S."/>
            <person name="Van Der Lee T.A.J."/>
        </authorList>
    </citation>
    <scope>NUCLEOTIDE SEQUENCE</scope>
    <source>
        <strain evidence="3">NAK:433</strain>
    </source>
</reference>
<proteinExistence type="inferred from homology"/>
<dbReference type="NCBIfam" id="NF003476">
    <property type="entry name" value="PRK05114.1"/>
    <property type="match status" value="1"/>
</dbReference>
<protein>
    <recommendedName>
        <fullName evidence="1">UPF0181 protein H4F45_04290</fullName>
    </recommendedName>
</protein>
<evidence type="ECO:0000256" key="2">
    <source>
        <dbReference type="SAM" id="MobiDB-lite"/>
    </source>
</evidence>
<dbReference type="RefSeq" id="WP_180784241.1">
    <property type="nucleotide sequence ID" value="NZ_JACDSF010000001.1"/>
</dbReference>